<organism evidence="5 6">
    <name type="scientific">Govanella unica</name>
    <dbReference type="NCBI Taxonomy" id="2975056"/>
    <lineage>
        <taxon>Bacteria</taxon>
        <taxon>Pseudomonadati</taxon>
        <taxon>Pseudomonadota</taxon>
        <taxon>Alphaproteobacteria</taxon>
        <taxon>Emcibacterales</taxon>
        <taxon>Govanellaceae</taxon>
        <taxon>Govanella</taxon>
    </lineage>
</organism>
<dbReference type="NCBIfam" id="TIGR00707">
    <property type="entry name" value="argD"/>
    <property type="match status" value="1"/>
</dbReference>
<comment type="miscellaneous">
    <text evidence="4">May also have succinyldiaminopimelate aminotransferase activity, thus carrying out the corresponding step in lysine biosynthesis.</text>
</comment>
<comment type="subunit">
    <text evidence="4">Homodimer.</text>
</comment>
<dbReference type="FunFam" id="3.40.640.10:FF:000004">
    <property type="entry name" value="Acetylornithine aminotransferase"/>
    <property type="match status" value="1"/>
</dbReference>
<gene>
    <name evidence="4" type="primary">argD</name>
    <name evidence="5" type="ORF">NYP16_12610</name>
</gene>
<keyword evidence="3 4" id="KW-0663">Pyridoxal phosphate</keyword>
<sequence length="405" mass="42543">MKNSRADLPSESLTPPVLPTYARADLAVARGEGPYLFDESGRRYLDFVAGVAVNCLGHCHPALVSALETQARALWHTSNLFRIPGQEKLAERLTELTFADTMFFTNSGAEAIECAIKMARKFQSHNNRPERFRLITFEAAFHGRTLATIAASGQEKMLKGFGPKVDGFDQVAFGDLAAAEAAITPETAGFLIEPVQGEGGIRAATPEFLRGLRALADQHNLVLIFDEIQCGMGRTGKLFAHEWAGVTPDIMAVAKGIGGGFPLGACLATAEAAAGMTAGTHGSTYGGNPLAMAVGNAVLEVVAGPGFLDHVVEIGDYLGAALTDLAARHPDIFADARGQGLIRGLKLKTDLPAFIVAARGQGLLLAAAGDNVVRLLPPLIIERAHVDEAIALLDATAKAVAAEAA</sequence>
<dbReference type="Gene3D" id="3.40.640.10">
    <property type="entry name" value="Type I PLP-dependent aspartate aminotransferase-like (Major domain)"/>
    <property type="match status" value="1"/>
</dbReference>
<dbReference type="InterPro" id="IPR004636">
    <property type="entry name" value="AcOrn/SuccOrn_fam"/>
</dbReference>
<dbReference type="EMBL" id="JANWOI010000004">
    <property type="protein sequence ID" value="MDA5194794.1"/>
    <property type="molecule type" value="Genomic_DNA"/>
</dbReference>
<feature type="modified residue" description="N6-(pyridoxal phosphate)lysine" evidence="4">
    <location>
        <position position="255"/>
    </location>
</feature>
<dbReference type="NCBIfam" id="NF002325">
    <property type="entry name" value="PRK01278.1"/>
    <property type="match status" value="1"/>
</dbReference>
<dbReference type="CDD" id="cd00610">
    <property type="entry name" value="OAT_like"/>
    <property type="match status" value="1"/>
</dbReference>
<keyword evidence="4" id="KW-0055">Arginine biosynthesis</keyword>
<keyword evidence="4" id="KW-0963">Cytoplasm</keyword>
<proteinExistence type="inferred from homology"/>
<dbReference type="PANTHER" id="PTHR11986:SF113">
    <property type="entry name" value="SUCCINYLORNITHINE TRANSAMINASE"/>
    <property type="match status" value="1"/>
</dbReference>
<dbReference type="PROSITE" id="PS00600">
    <property type="entry name" value="AA_TRANSFER_CLASS_3"/>
    <property type="match status" value="1"/>
</dbReference>
<evidence type="ECO:0000313" key="6">
    <source>
        <dbReference type="Proteomes" id="UP001141619"/>
    </source>
</evidence>
<comment type="catalytic activity">
    <reaction evidence="4">
        <text>N(2)-acetyl-L-ornithine + 2-oxoglutarate = N-acetyl-L-glutamate 5-semialdehyde + L-glutamate</text>
        <dbReference type="Rhea" id="RHEA:18049"/>
        <dbReference type="ChEBI" id="CHEBI:16810"/>
        <dbReference type="ChEBI" id="CHEBI:29123"/>
        <dbReference type="ChEBI" id="CHEBI:29985"/>
        <dbReference type="ChEBI" id="CHEBI:57805"/>
        <dbReference type="EC" id="2.6.1.11"/>
    </reaction>
</comment>
<name>A0A9X3Z894_9PROT</name>
<protein>
    <recommendedName>
        <fullName evidence="4">Acetylornithine aminotransferase</fullName>
        <shortName evidence="4">ACOAT</shortName>
        <ecNumber evidence="4">2.6.1.11</ecNumber>
    </recommendedName>
</protein>
<dbReference type="PIRSF" id="PIRSF000521">
    <property type="entry name" value="Transaminase_4ab_Lys_Orn"/>
    <property type="match status" value="1"/>
</dbReference>
<dbReference type="GO" id="GO:0005737">
    <property type="term" value="C:cytoplasm"/>
    <property type="evidence" value="ECO:0007669"/>
    <property type="project" value="UniProtKB-SubCell"/>
</dbReference>
<evidence type="ECO:0000256" key="3">
    <source>
        <dbReference type="ARBA" id="ARBA00022898"/>
    </source>
</evidence>
<comment type="subcellular location">
    <subcellularLocation>
        <location evidence="4">Cytoplasm</location>
    </subcellularLocation>
</comment>
<evidence type="ECO:0000313" key="5">
    <source>
        <dbReference type="EMBL" id="MDA5194794.1"/>
    </source>
</evidence>
<feature type="binding site" evidence="4">
    <location>
        <position position="283"/>
    </location>
    <ligand>
        <name>N(2)-acetyl-L-ornithine</name>
        <dbReference type="ChEBI" id="CHEBI:57805"/>
    </ligand>
</feature>
<dbReference type="EC" id="2.6.1.11" evidence="4"/>
<dbReference type="PANTHER" id="PTHR11986">
    <property type="entry name" value="AMINOTRANSFERASE CLASS III"/>
    <property type="match status" value="1"/>
</dbReference>
<feature type="binding site" evidence="4">
    <location>
        <position position="284"/>
    </location>
    <ligand>
        <name>pyridoxal 5'-phosphate</name>
        <dbReference type="ChEBI" id="CHEBI:597326"/>
    </ligand>
</feature>
<dbReference type="GO" id="GO:0006526">
    <property type="term" value="P:L-arginine biosynthetic process"/>
    <property type="evidence" value="ECO:0007669"/>
    <property type="project" value="UniProtKB-UniRule"/>
</dbReference>
<reference evidence="5" key="1">
    <citation type="submission" date="2022-08" db="EMBL/GenBank/DDBJ databases">
        <authorList>
            <person name="Vandamme P."/>
            <person name="Hettiarachchi A."/>
            <person name="Peeters C."/>
            <person name="Cnockaert M."/>
            <person name="Carlier A."/>
        </authorList>
    </citation>
    <scope>NUCLEOTIDE SEQUENCE</scope>
    <source>
        <strain evidence="5">LMG 31809</strain>
    </source>
</reference>
<feature type="binding site" evidence="4">
    <location>
        <begin position="226"/>
        <end position="229"/>
    </location>
    <ligand>
        <name>pyridoxal 5'-phosphate</name>
        <dbReference type="ChEBI" id="CHEBI:597326"/>
    </ligand>
</feature>
<dbReference type="GO" id="GO:0042802">
    <property type="term" value="F:identical protein binding"/>
    <property type="evidence" value="ECO:0007669"/>
    <property type="project" value="TreeGrafter"/>
</dbReference>
<dbReference type="AlphaFoldDB" id="A0A9X3Z894"/>
<comment type="cofactor">
    <cofactor evidence="4">
        <name>pyridoxal 5'-phosphate</name>
        <dbReference type="ChEBI" id="CHEBI:597326"/>
    </cofactor>
    <text evidence="4">Binds 1 pyridoxal phosphate per subunit.</text>
</comment>
<feature type="binding site" evidence="4">
    <location>
        <position position="141"/>
    </location>
    <ligand>
        <name>pyridoxal 5'-phosphate</name>
        <dbReference type="ChEBI" id="CHEBI:597326"/>
    </ligand>
</feature>
<keyword evidence="1 4" id="KW-0032">Aminotransferase</keyword>
<dbReference type="Pfam" id="PF00202">
    <property type="entry name" value="Aminotran_3"/>
    <property type="match status" value="1"/>
</dbReference>
<dbReference type="RefSeq" id="WP_274944501.1">
    <property type="nucleotide sequence ID" value="NZ_JANWOI010000004.1"/>
</dbReference>
<comment type="similarity">
    <text evidence="4">Belongs to the class-III pyridoxal-phosphate-dependent aminotransferase family. ArgD subfamily.</text>
</comment>
<feature type="binding site" evidence="4">
    <location>
        <begin position="108"/>
        <end position="109"/>
    </location>
    <ligand>
        <name>pyridoxal 5'-phosphate</name>
        <dbReference type="ChEBI" id="CHEBI:597326"/>
    </ligand>
</feature>
<dbReference type="HAMAP" id="MF_01107">
    <property type="entry name" value="ArgD_aminotrans_3"/>
    <property type="match status" value="1"/>
</dbReference>
<keyword evidence="4" id="KW-0028">Amino-acid biosynthesis</keyword>
<evidence type="ECO:0000256" key="4">
    <source>
        <dbReference type="HAMAP-Rule" id="MF_01107"/>
    </source>
</evidence>
<feature type="binding site" evidence="4">
    <location>
        <position position="144"/>
    </location>
    <ligand>
        <name>N(2)-acetyl-L-ornithine</name>
        <dbReference type="ChEBI" id="CHEBI:57805"/>
    </ligand>
</feature>
<accession>A0A9X3Z894</accession>
<dbReference type="InterPro" id="IPR015424">
    <property type="entry name" value="PyrdxlP-dep_Trfase"/>
</dbReference>
<reference evidence="5" key="2">
    <citation type="journal article" date="2023" name="Syst. Appl. Microbiol.">
        <title>Govania unica gen. nov., sp. nov., a rare biosphere bacterium that represents a novel family in the class Alphaproteobacteria.</title>
        <authorList>
            <person name="Vandamme P."/>
            <person name="Peeters C."/>
            <person name="Hettiarachchi A."/>
            <person name="Cnockaert M."/>
            <person name="Carlier A."/>
        </authorList>
    </citation>
    <scope>NUCLEOTIDE SEQUENCE</scope>
    <source>
        <strain evidence="5">LMG 31809</strain>
    </source>
</reference>
<comment type="caution">
    <text evidence="5">The sequence shown here is derived from an EMBL/GenBank/DDBJ whole genome shotgun (WGS) entry which is preliminary data.</text>
</comment>
<dbReference type="InterPro" id="IPR015421">
    <property type="entry name" value="PyrdxlP-dep_Trfase_major"/>
</dbReference>
<dbReference type="GO" id="GO:0030170">
    <property type="term" value="F:pyridoxal phosphate binding"/>
    <property type="evidence" value="ECO:0007669"/>
    <property type="project" value="InterPro"/>
</dbReference>
<evidence type="ECO:0000256" key="2">
    <source>
        <dbReference type="ARBA" id="ARBA00022679"/>
    </source>
</evidence>
<evidence type="ECO:0000256" key="1">
    <source>
        <dbReference type="ARBA" id="ARBA00022576"/>
    </source>
</evidence>
<comment type="pathway">
    <text evidence="4">Amino-acid biosynthesis; L-arginine biosynthesis; N(2)-acetyl-L-ornithine from L-glutamate: step 4/4.</text>
</comment>
<dbReference type="InterPro" id="IPR050103">
    <property type="entry name" value="Class-III_PLP-dep_AT"/>
</dbReference>
<dbReference type="GO" id="GO:0003992">
    <property type="term" value="F:N2-acetyl-L-ornithine:2-oxoglutarate 5-aminotransferase activity"/>
    <property type="evidence" value="ECO:0007669"/>
    <property type="project" value="UniProtKB-UniRule"/>
</dbReference>
<keyword evidence="2 4" id="KW-0808">Transferase</keyword>
<dbReference type="SUPFAM" id="SSF53383">
    <property type="entry name" value="PLP-dependent transferases"/>
    <property type="match status" value="1"/>
</dbReference>
<dbReference type="Proteomes" id="UP001141619">
    <property type="component" value="Unassembled WGS sequence"/>
</dbReference>
<keyword evidence="6" id="KW-1185">Reference proteome</keyword>
<dbReference type="InterPro" id="IPR015422">
    <property type="entry name" value="PyrdxlP-dep_Trfase_small"/>
</dbReference>
<dbReference type="InterPro" id="IPR049704">
    <property type="entry name" value="Aminotrans_3_PPA_site"/>
</dbReference>
<dbReference type="InterPro" id="IPR005814">
    <property type="entry name" value="Aminotrans_3"/>
</dbReference>
<dbReference type="Gene3D" id="3.90.1150.10">
    <property type="entry name" value="Aspartate Aminotransferase, domain 1"/>
    <property type="match status" value="1"/>
</dbReference>